<dbReference type="OMA" id="YFYRCFS"/>
<dbReference type="Pfam" id="PF24494">
    <property type="entry name" value="DUF7587"/>
    <property type="match status" value="1"/>
</dbReference>
<protein>
    <submittedName>
        <fullName evidence="2">Genomic scaffold, ProqFM164S01</fullName>
    </submittedName>
</protein>
<proteinExistence type="predicted"/>
<name>W6PX73_PENRF</name>
<dbReference type="InterPro" id="IPR056009">
    <property type="entry name" value="DUF7587"/>
</dbReference>
<feature type="domain" description="DUF7587" evidence="1">
    <location>
        <begin position="5"/>
        <end position="136"/>
    </location>
</feature>
<evidence type="ECO:0000313" key="2">
    <source>
        <dbReference type="EMBL" id="CDM28555.1"/>
    </source>
</evidence>
<sequence length="249" mass="28968">MKYQYFYRCFSLTSAGGPRSGAYDNYFDRPKLSEHALLSEFDSHRNRWNGHPTALVSVTDRPLEALNRALGKYNSRNEDKIWIICIKVPKADVENGPHHAQRLAEELGLDSNVFRHEYLFEWEIPEDYILRIVSLRAILAWRIEDMRPLEHGVEEVSFSTLRDAFRREILTPDPYATGRWLYRLTKAFRTCGPRIAFQIYLDSLGGGFFDSNNQTVRYDGFGCIEFSDISYIEQQIGNGIDDEFENDCN</sequence>
<organism evidence="2 3">
    <name type="scientific">Penicillium roqueforti (strain FM164)</name>
    <dbReference type="NCBI Taxonomy" id="1365484"/>
    <lineage>
        <taxon>Eukaryota</taxon>
        <taxon>Fungi</taxon>
        <taxon>Dikarya</taxon>
        <taxon>Ascomycota</taxon>
        <taxon>Pezizomycotina</taxon>
        <taxon>Eurotiomycetes</taxon>
        <taxon>Eurotiomycetidae</taxon>
        <taxon>Eurotiales</taxon>
        <taxon>Aspergillaceae</taxon>
        <taxon>Penicillium</taxon>
    </lineage>
</organism>
<dbReference type="EMBL" id="HG792015">
    <property type="protein sequence ID" value="CDM28555.1"/>
    <property type="molecule type" value="Genomic_DNA"/>
</dbReference>
<evidence type="ECO:0000313" key="3">
    <source>
        <dbReference type="Proteomes" id="UP000030686"/>
    </source>
</evidence>
<keyword evidence="3" id="KW-1185">Reference proteome</keyword>
<dbReference type="OrthoDB" id="3783227at2759"/>
<evidence type="ECO:0000259" key="1">
    <source>
        <dbReference type="Pfam" id="PF24494"/>
    </source>
</evidence>
<accession>W6PX73</accession>
<dbReference type="AlphaFoldDB" id="W6PX73"/>
<gene>
    <name evidence="2" type="ORF">PROQFM164_S01g002366</name>
</gene>
<reference evidence="2" key="1">
    <citation type="journal article" date="2014" name="Nat. Commun.">
        <title>Multiple recent horizontal transfers of a large genomic region in cheese making fungi.</title>
        <authorList>
            <person name="Cheeseman K."/>
            <person name="Ropars J."/>
            <person name="Renault P."/>
            <person name="Dupont J."/>
            <person name="Gouzy J."/>
            <person name="Branca A."/>
            <person name="Abraham A.L."/>
            <person name="Ceppi M."/>
            <person name="Conseiller E."/>
            <person name="Debuchy R."/>
            <person name="Malagnac F."/>
            <person name="Goarin A."/>
            <person name="Silar P."/>
            <person name="Lacoste S."/>
            <person name="Sallet E."/>
            <person name="Bensimon A."/>
            <person name="Giraud T."/>
            <person name="Brygoo Y."/>
        </authorList>
    </citation>
    <scope>NUCLEOTIDE SEQUENCE [LARGE SCALE GENOMIC DNA]</scope>
    <source>
        <strain evidence="2">FM164</strain>
    </source>
</reference>
<dbReference type="Proteomes" id="UP000030686">
    <property type="component" value="Unassembled WGS sequence"/>
</dbReference>